<feature type="domain" description="O-antigen ligase-related" evidence="6">
    <location>
        <begin position="189"/>
        <end position="343"/>
    </location>
</feature>
<evidence type="ECO:0000256" key="5">
    <source>
        <dbReference type="SAM" id="Phobius"/>
    </source>
</evidence>
<organism evidence="7 8">
    <name type="scientific">Variovorax guangxiensis</name>
    <dbReference type="NCBI Taxonomy" id="1775474"/>
    <lineage>
        <taxon>Bacteria</taxon>
        <taxon>Pseudomonadati</taxon>
        <taxon>Pseudomonadota</taxon>
        <taxon>Betaproteobacteria</taxon>
        <taxon>Burkholderiales</taxon>
        <taxon>Comamonadaceae</taxon>
        <taxon>Variovorax</taxon>
    </lineage>
</organism>
<gene>
    <name evidence="7" type="ORF">EAH82_19380</name>
</gene>
<feature type="transmembrane region" description="Helical" evidence="5">
    <location>
        <begin position="402"/>
        <end position="419"/>
    </location>
</feature>
<protein>
    <submittedName>
        <fullName evidence="7">O-antigen ligase family protein</fullName>
    </submittedName>
</protein>
<feature type="transmembrane region" description="Helical" evidence="5">
    <location>
        <begin position="152"/>
        <end position="171"/>
    </location>
</feature>
<feature type="transmembrane region" description="Helical" evidence="5">
    <location>
        <begin position="335"/>
        <end position="354"/>
    </location>
</feature>
<dbReference type="InterPro" id="IPR051533">
    <property type="entry name" value="WaaL-like"/>
</dbReference>
<evidence type="ECO:0000256" key="3">
    <source>
        <dbReference type="ARBA" id="ARBA00022989"/>
    </source>
</evidence>
<keyword evidence="7" id="KW-0436">Ligase</keyword>
<feature type="transmembrane region" description="Helical" evidence="5">
    <location>
        <begin position="375"/>
        <end position="396"/>
    </location>
</feature>
<evidence type="ECO:0000259" key="6">
    <source>
        <dbReference type="Pfam" id="PF04932"/>
    </source>
</evidence>
<keyword evidence="3 5" id="KW-1133">Transmembrane helix</keyword>
<sequence>MRLPRIPQNMSALQCVSTAAAFLVPALALVLQSGYSYGAALLAIGALASLHRWPRAKQDPGTWWLMASMLVMGVLWITLADPQESSGQWDRPAKFVLAAMCLLFATAYPPKAKAMYWGLIVGCIGAGAVAMWQVHIEGAPRASGFPTQRTNAIQWGNLALLLGVMLLMQAISLRKRFGLPGKLLAVVGVLAALDASVLSQSRGGWLALLAAIPLGLVLLYQIKPRALGKAVVGLLVLLAVVSAMNYRVLAQRMHLMEKEVVVYDTQRDGSSSVGQRLEHWRFAWDMTKERPLLGWGMGRYMAEKEARVAAGRYHPAIVEYKFVHNEVLDVLVKRGIVGLLALLAFYAIPIWLFWPTRERMARHADAQVRAEVLAVRLAGLSIPVLYIGFGLTQVFFAHNSGIMFYLFMTTLCWASLCGLERAAVSPGHVPQRAGAALP</sequence>
<evidence type="ECO:0000256" key="4">
    <source>
        <dbReference type="ARBA" id="ARBA00023136"/>
    </source>
</evidence>
<comment type="caution">
    <text evidence="7">The sequence shown here is derived from an EMBL/GenBank/DDBJ whole genome shotgun (WGS) entry which is preliminary data.</text>
</comment>
<keyword evidence="2 5" id="KW-0812">Transmembrane</keyword>
<feature type="transmembrane region" description="Helical" evidence="5">
    <location>
        <begin position="205"/>
        <end position="223"/>
    </location>
</feature>
<accession>A0A502DI33</accession>
<feature type="transmembrane region" description="Helical" evidence="5">
    <location>
        <begin position="230"/>
        <end position="249"/>
    </location>
</feature>
<dbReference type="PANTHER" id="PTHR37422">
    <property type="entry name" value="TEICHURONIC ACID BIOSYNTHESIS PROTEIN TUAE"/>
    <property type="match status" value="1"/>
</dbReference>
<feature type="transmembrane region" description="Helical" evidence="5">
    <location>
        <begin position="115"/>
        <end position="132"/>
    </location>
</feature>
<dbReference type="Proteomes" id="UP000319212">
    <property type="component" value="Unassembled WGS sequence"/>
</dbReference>
<feature type="transmembrane region" description="Helical" evidence="5">
    <location>
        <begin position="91"/>
        <end position="108"/>
    </location>
</feature>
<dbReference type="EMBL" id="RCZI01000007">
    <property type="protein sequence ID" value="TPG23756.1"/>
    <property type="molecule type" value="Genomic_DNA"/>
</dbReference>
<dbReference type="AlphaFoldDB" id="A0A502DI33"/>
<name>A0A502DI33_9BURK</name>
<evidence type="ECO:0000313" key="7">
    <source>
        <dbReference type="EMBL" id="TPG23756.1"/>
    </source>
</evidence>
<feature type="transmembrane region" description="Helical" evidence="5">
    <location>
        <begin position="61"/>
        <end position="79"/>
    </location>
</feature>
<dbReference type="OrthoDB" id="8576060at2"/>
<dbReference type="Pfam" id="PF04932">
    <property type="entry name" value="Wzy_C"/>
    <property type="match status" value="1"/>
</dbReference>
<dbReference type="InterPro" id="IPR007016">
    <property type="entry name" value="O-antigen_ligase-rel_domated"/>
</dbReference>
<proteinExistence type="predicted"/>
<dbReference type="GO" id="GO:0016020">
    <property type="term" value="C:membrane"/>
    <property type="evidence" value="ECO:0007669"/>
    <property type="project" value="UniProtKB-SubCell"/>
</dbReference>
<reference evidence="7 8" key="1">
    <citation type="journal article" date="2019" name="Environ. Microbiol.">
        <title>Species interactions and distinct microbial communities in high Arctic permafrost affected cryosols are associated with the CH4 and CO2 gas fluxes.</title>
        <authorList>
            <person name="Altshuler I."/>
            <person name="Hamel J."/>
            <person name="Turney S."/>
            <person name="Magnuson E."/>
            <person name="Levesque R."/>
            <person name="Greer C."/>
            <person name="Whyte L.G."/>
        </authorList>
    </citation>
    <scope>NUCLEOTIDE SEQUENCE [LARGE SCALE GENOMIC DNA]</scope>
    <source>
        <strain evidence="7 8">S06.C</strain>
    </source>
</reference>
<evidence type="ECO:0000256" key="1">
    <source>
        <dbReference type="ARBA" id="ARBA00004141"/>
    </source>
</evidence>
<dbReference type="GO" id="GO:0016874">
    <property type="term" value="F:ligase activity"/>
    <property type="evidence" value="ECO:0007669"/>
    <property type="project" value="UniProtKB-KW"/>
</dbReference>
<dbReference type="PANTHER" id="PTHR37422:SF17">
    <property type="entry name" value="O-ANTIGEN LIGASE"/>
    <property type="match status" value="1"/>
</dbReference>
<comment type="subcellular location">
    <subcellularLocation>
        <location evidence="1">Membrane</location>
        <topology evidence="1">Multi-pass membrane protein</topology>
    </subcellularLocation>
</comment>
<evidence type="ECO:0000256" key="2">
    <source>
        <dbReference type="ARBA" id="ARBA00022692"/>
    </source>
</evidence>
<evidence type="ECO:0000313" key="8">
    <source>
        <dbReference type="Proteomes" id="UP000319212"/>
    </source>
</evidence>
<keyword evidence="4 5" id="KW-0472">Membrane</keyword>